<keyword evidence="2" id="KW-0472">Membrane</keyword>
<organism evidence="4 5">
    <name type="scientific">Rhodopseudomonas pentothenatexigens</name>
    <dbReference type="NCBI Taxonomy" id="999699"/>
    <lineage>
        <taxon>Bacteria</taxon>
        <taxon>Pseudomonadati</taxon>
        <taxon>Pseudomonadota</taxon>
        <taxon>Alphaproteobacteria</taxon>
        <taxon>Hyphomicrobiales</taxon>
        <taxon>Nitrobacteraceae</taxon>
        <taxon>Rhodopseudomonas</taxon>
    </lineage>
</organism>
<dbReference type="EMBL" id="QRDT01000007">
    <property type="protein sequence ID" value="RED37621.1"/>
    <property type="molecule type" value="Genomic_DNA"/>
</dbReference>
<dbReference type="EMBL" id="UFQQ01000007">
    <property type="protein sequence ID" value="SSW90588.1"/>
    <property type="molecule type" value="Genomic_DNA"/>
</dbReference>
<feature type="compositionally biased region" description="Low complexity" evidence="1">
    <location>
        <begin position="181"/>
        <end position="199"/>
    </location>
</feature>
<keyword evidence="6" id="KW-1185">Reference proteome</keyword>
<evidence type="ECO:0000256" key="2">
    <source>
        <dbReference type="SAM" id="Phobius"/>
    </source>
</evidence>
<proteinExistence type="predicted"/>
<dbReference type="AlphaFoldDB" id="A0A336JLL4"/>
<dbReference type="Proteomes" id="UP000252631">
    <property type="component" value="Unassembled WGS sequence"/>
</dbReference>
<keyword evidence="2" id="KW-0812">Transmembrane</keyword>
<dbReference type="OrthoDB" id="8138009at2"/>
<evidence type="ECO:0008006" key="7">
    <source>
        <dbReference type="Google" id="ProtNLM"/>
    </source>
</evidence>
<dbReference type="Proteomes" id="UP000256343">
    <property type="component" value="Unassembled WGS sequence"/>
</dbReference>
<sequence length="237" mass="25105">MNKRDGLPLIGDLGAAMRRNPVSTALIGMGLLWLFTGDRARARASRFAHDTGLDRVPDVASDAIDRVGERFADVGDRLAEVRHSAATAATETMRAARDRGAEAIDRAAEFGRAIPESSADLFDSAKTTLGELFNEQPLLLGAIGVAIGAGIAASLPATETEREMFGDTSDELKAQARDYARQQAARASEMARDVAGAAAEEARRQGLTPEAAMAAVREAGDKAKRVAEAAEDNVRLE</sequence>
<protein>
    <recommendedName>
        <fullName evidence="7">DUF3618 domain-containing protein</fullName>
    </recommendedName>
</protein>
<evidence type="ECO:0000256" key="1">
    <source>
        <dbReference type="SAM" id="MobiDB-lite"/>
    </source>
</evidence>
<evidence type="ECO:0000313" key="6">
    <source>
        <dbReference type="Proteomes" id="UP000256343"/>
    </source>
</evidence>
<name>A0A336JLL4_9BRAD</name>
<reference evidence="4 5" key="1">
    <citation type="submission" date="2017-08" db="EMBL/GenBank/DDBJ databases">
        <authorList>
            <person name="de Groot N.N."/>
        </authorList>
    </citation>
    <scope>NUCLEOTIDE SEQUENCE [LARGE SCALE GENOMIC DNA]</scope>
    <source>
        <strain evidence="4 5">JA575</strain>
    </source>
</reference>
<gene>
    <name evidence="3" type="ORF">BJ125_107196</name>
    <name evidence="4" type="ORF">SAMN05892882_107196</name>
</gene>
<feature type="transmembrane region" description="Helical" evidence="2">
    <location>
        <begin position="20"/>
        <end position="36"/>
    </location>
</feature>
<feature type="region of interest" description="Disordered" evidence="1">
    <location>
        <begin position="181"/>
        <end position="206"/>
    </location>
</feature>
<keyword evidence="2" id="KW-1133">Transmembrane helix</keyword>
<accession>A0A336JLL4</accession>
<evidence type="ECO:0000313" key="5">
    <source>
        <dbReference type="Proteomes" id="UP000252631"/>
    </source>
</evidence>
<evidence type="ECO:0000313" key="3">
    <source>
        <dbReference type="EMBL" id="RED37621.1"/>
    </source>
</evidence>
<evidence type="ECO:0000313" key="4">
    <source>
        <dbReference type="EMBL" id="SSW90588.1"/>
    </source>
</evidence>
<reference evidence="3 6" key="2">
    <citation type="submission" date="2018-07" db="EMBL/GenBank/DDBJ databases">
        <title>Genomic Encyclopedia of Archaeal and Bacterial Type Strains, Phase II (KMG-II): from individual species to whole genera.</title>
        <authorList>
            <person name="Goeker M."/>
        </authorList>
    </citation>
    <scope>NUCLEOTIDE SEQUENCE [LARGE SCALE GENOMIC DNA]</scope>
    <source>
        <strain evidence="3 6">JA575</strain>
    </source>
</reference>